<dbReference type="SUPFAM" id="SSF56801">
    <property type="entry name" value="Acetyl-CoA synthetase-like"/>
    <property type="match status" value="2"/>
</dbReference>
<feature type="domain" description="Carrier" evidence="5">
    <location>
        <begin position="248"/>
        <end position="323"/>
    </location>
</feature>
<gene>
    <name evidence="6" type="ORF">GTW20_10075</name>
</gene>
<dbReference type="FunFam" id="3.40.50.980:FF:000001">
    <property type="entry name" value="Non-ribosomal peptide synthetase"/>
    <property type="match status" value="2"/>
</dbReference>
<dbReference type="CDD" id="cd05930">
    <property type="entry name" value="A_NRPS"/>
    <property type="match status" value="1"/>
</dbReference>
<dbReference type="InterPro" id="IPR025110">
    <property type="entry name" value="AMP-bd_C"/>
</dbReference>
<dbReference type="SMART" id="SM00823">
    <property type="entry name" value="PKS_PP"/>
    <property type="match status" value="4"/>
</dbReference>
<dbReference type="NCBIfam" id="TIGR01733">
    <property type="entry name" value="AA-adenyl-dom"/>
    <property type="match status" value="2"/>
</dbReference>
<dbReference type="Gene3D" id="1.10.1200.10">
    <property type="entry name" value="ACP-like"/>
    <property type="match status" value="3"/>
</dbReference>
<dbReference type="InterPro" id="IPR023213">
    <property type="entry name" value="CAT-like_dom_sf"/>
</dbReference>
<comment type="caution">
    <text evidence="6">The sequence shown here is derived from an EMBL/GenBank/DDBJ whole genome shotgun (WGS) entry which is preliminary data.</text>
</comment>
<dbReference type="Gene3D" id="3.40.50.1820">
    <property type="entry name" value="alpha/beta hydrolase"/>
    <property type="match status" value="1"/>
</dbReference>
<dbReference type="FunFam" id="2.30.38.10:FF:000001">
    <property type="entry name" value="Non-ribosomal peptide synthetase PvdI"/>
    <property type="match status" value="2"/>
</dbReference>
<accession>A0A7K2IRK8</accession>
<feature type="domain" description="Carrier" evidence="5">
    <location>
        <begin position="806"/>
        <end position="881"/>
    </location>
</feature>
<name>A0A7K2IRK8_9ACTN</name>
<keyword evidence="4" id="KW-0597">Phosphoprotein</keyword>
<organism evidence="6 7">
    <name type="scientific">Nocardiopsis alba</name>
    <dbReference type="NCBI Taxonomy" id="53437"/>
    <lineage>
        <taxon>Bacteria</taxon>
        <taxon>Bacillati</taxon>
        <taxon>Actinomycetota</taxon>
        <taxon>Actinomycetes</taxon>
        <taxon>Streptosporangiales</taxon>
        <taxon>Nocardiopsidaceae</taxon>
        <taxon>Nocardiopsis</taxon>
    </lineage>
</organism>
<dbReference type="InterPro" id="IPR045851">
    <property type="entry name" value="AMP-bd_C_sf"/>
</dbReference>
<dbReference type="InterPro" id="IPR036736">
    <property type="entry name" value="ACP-like_sf"/>
</dbReference>
<evidence type="ECO:0000256" key="4">
    <source>
        <dbReference type="ARBA" id="ARBA00022553"/>
    </source>
</evidence>
<dbReference type="InterPro" id="IPR001242">
    <property type="entry name" value="Condensation_dom"/>
</dbReference>
<evidence type="ECO:0000256" key="2">
    <source>
        <dbReference type="ARBA" id="ARBA00006432"/>
    </source>
</evidence>
<dbReference type="InterPro" id="IPR020845">
    <property type="entry name" value="AMP-binding_CS"/>
</dbReference>
<dbReference type="PANTHER" id="PTHR45527">
    <property type="entry name" value="NONRIBOSOMAL PEPTIDE SYNTHETASE"/>
    <property type="match status" value="1"/>
</dbReference>
<dbReference type="GO" id="GO:0072330">
    <property type="term" value="P:monocarboxylic acid biosynthetic process"/>
    <property type="evidence" value="ECO:0007669"/>
    <property type="project" value="UniProtKB-ARBA"/>
</dbReference>
<dbReference type="PROSITE" id="PS00455">
    <property type="entry name" value="AMP_BINDING"/>
    <property type="match status" value="2"/>
</dbReference>
<dbReference type="FunFam" id="3.30.300.30:FF:000010">
    <property type="entry name" value="Enterobactin synthetase component F"/>
    <property type="match status" value="2"/>
</dbReference>
<dbReference type="InterPro" id="IPR009081">
    <property type="entry name" value="PP-bd_ACP"/>
</dbReference>
<dbReference type="Gene3D" id="3.30.559.30">
    <property type="entry name" value="Nonribosomal peptide synthetase, condensation domain"/>
    <property type="match status" value="4"/>
</dbReference>
<evidence type="ECO:0000313" key="7">
    <source>
        <dbReference type="Proteomes" id="UP000467124"/>
    </source>
</evidence>
<dbReference type="EMBL" id="WWHY01000001">
    <property type="protein sequence ID" value="MYR32610.1"/>
    <property type="molecule type" value="Genomic_DNA"/>
</dbReference>
<dbReference type="PROSITE" id="PS50075">
    <property type="entry name" value="CARRIER"/>
    <property type="match status" value="4"/>
</dbReference>
<dbReference type="SUPFAM" id="SSF47336">
    <property type="entry name" value="ACP-like"/>
    <property type="match status" value="4"/>
</dbReference>
<dbReference type="Gene3D" id="3.30.300.30">
    <property type="match status" value="2"/>
</dbReference>
<dbReference type="Gene3D" id="2.30.38.10">
    <property type="entry name" value="Luciferase, Domain 3"/>
    <property type="match status" value="2"/>
</dbReference>
<protein>
    <submittedName>
        <fullName evidence="6">Amino acid adenylation domain-containing protein</fullName>
    </submittedName>
</protein>
<reference evidence="6 7" key="1">
    <citation type="journal article" date="2019" name="Nat. Commun.">
        <title>The antimicrobial potential of Streptomyces from insect microbiomes.</title>
        <authorList>
            <person name="Chevrette M.G."/>
            <person name="Carlson C.M."/>
            <person name="Ortega H.E."/>
            <person name="Thomas C."/>
            <person name="Ananiev G.E."/>
            <person name="Barns K.J."/>
            <person name="Book A.J."/>
            <person name="Cagnazzo J."/>
            <person name="Carlos C."/>
            <person name="Flanigan W."/>
            <person name="Grubbs K.J."/>
            <person name="Horn H.A."/>
            <person name="Hoffmann F.M."/>
            <person name="Klassen J.L."/>
            <person name="Knack J.J."/>
            <person name="Lewin G.R."/>
            <person name="McDonald B.R."/>
            <person name="Muller L."/>
            <person name="Melo W.G.P."/>
            <person name="Pinto-Tomas A.A."/>
            <person name="Schmitz A."/>
            <person name="Wendt-Pienkowski E."/>
            <person name="Wildman S."/>
            <person name="Zhao M."/>
            <person name="Zhang F."/>
            <person name="Bugni T.S."/>
            <person name="Andes D.R."/>
            <person name="Pupo M.T."/>
            <person name="Currie C.R."/>
        </authorList>
    </citation>
    <scope>NUCLEOTIDE SEQUENCE [LARGE SCALE GENOMIC DNA]</scope>
    <source>
        <strain evidence="6 7">SID5840</strain>
    </source>
</reference>
<dbReference type="Gene3D" id="3.40.50.980">
    <property type="match status" value="4"/>
</dbReference>
<dbReference type="Pfam" id="PF13193">
    <property type="entry name" value="AMP-binding_C"/>
    <property type="match status" value="2"/>
</dbReference>
<dbReference type="InterPro" id="IPR006162">
    <property type="entry name" value="Ppantetheine_attach_site"/>
</dbReference>
<dbReference type="PANTHER" id="PTHR45527:SF1">
    <property type="entry name" value="FATTY ACID SYNTHASE"/>
    <property type="match status" value="1"/>
</dbReference>
<evidence type="ECO:0000256" key="3">
    <source>
        <dbReference type="ARBA" id="ARBA00022450"/>
    </source>
</evidence>
<dbReference type="InterPro" id="IPR029058">
    <property type="entry name" value="AB_hydrolase_fold"/>
</dbReference>
<dbReference type="CDD" id="cd12117">
    <property type="entry name" value="A_NRPS_Srf_like"/>
    <property type="match status" value="1"/>
</dbReference>
<dbReference type="Pfam" id="PF00501">
    <property type="entry name" value="AMP-binding"/>
    <property type="match status" value="2"/>
</dbReference>
<feature type="domain" description="Carrier" evidence="5">
    <location>
        <begin position="1855"/>
        <end position="1930"/>
    </location>
</feature>
<dbReference type="GO" id="GO:0044550">
    <property type="term" value="P:secondary metabolite biosynthetic process"/>
    <property type="evidence" value="ECO:0007669"/>
    <property type="project" value="TreeGrafter"/>
</dbReference>
<dbReference type="InterPro" id="IPR020802">
    <property type="entry name" value="TesA-like"/>
</dbReference>
<evidence type="ECO:0000313" key="6">
    <source>
        <dbReference type="EMBL" id="MYR32610.1"/>
    </source>
</evidence>
<dbReference type="Proteomes" id="UP000467124">
    <property type="component" value="Unassembled WGS sequence"/>
</dbReference>
<dbReference type="GO" id="GO:0003824">
    <property type="term" value="F:catalytic activity"/>
    <property type="evidence" value="ECO:0007669"/>
    <property type="project" value="InterPro"/>
</dbReference>
<dbReference type="PROSITE" id="PS00012">
    <property type="entry name" value="PHOSPHOPANTETHEINE"/>
    <property type="match status" value="4"/>
</dbReference>
<dbReference type="FunFam" id="1.10.1200.10:FF:000005">
    <property type="entry name" value="Nonribosomal peptide synthetase 1"/>
    <property type="match status" value="1"/>
</dbReference>
<dbReference type="Pfam" id="PF00975">
    <property type="entry name" value="Thioesterase"/>
    <property type="match status" value="1"/>
</dbReference>
<feature type="domain" description="Carrier" evidence="5">
    <location>
        <begin position="2913"/>
        <end position="2988"/>
    </location>
</feature>
<dbReference type="InterPro" id="IPR010071">
    <property type="entry name" value="AA_adenyl_dom"/>
</dbReference>
<dbReference type="Pfam" id="PF00550">
    <property type="entry name" value="PP-binding"/>
    <property type="match status" value="4"/>
</dbReference>
<dbReference type="FunFam" id="1.10.1200.10:FF:000016">
    <property type="entry name" value="Non-ribosomal peptide synthase"/>
    <property type="match status" value="1"/>
</dbReference>
<dbReference type="InterPro" id="IPR001031">
    <property type="entry name" value="Thioesterase"/>
</dbReference>
<sequence length="3257" mass="353985">MPLDIGADLHTKLVRLAGEHGCTLLMVVQAALAVTLSKAGAGEDIPLGTPVAGRDDEALDDLVGFFVNSLVLRTRVDAERSFAETLREVRDTDLKAYAHQEAPFDLVVEELNPERSTSHHPLFQVTVAVEGASARSPEFVGTEAVTVSSVSAGVAKFDLAVAFTERRGEDGAPAGLSGLVEYAVDLFDAETVRALVAVLERTLRSVAEDASVAVGDVVRLSARERSALTTRDLPERLPKEIEEPAPGLPRTPRQEILCGLFAELLGRGSVEPGENFFRSGGNSLLALRLVSRVRSVLKAEVGLRDFFRDPTVAGVDRLVAESGGVPARPGLVPVDRGERSPLSYAQRRLWFVNRLEGAGSTYNVPVVVRFGPGLEVGVLESALADVVERHEVLRTVYGESGGEPHQTVLGPVEGRPAFEVVECSAGEVEARVEEFARRPFDLVVDRPLRVRLYSMGAEGSVLVLSVHHIATDGWSEGVLLRDLAEAYGARRVGRVPGWEPLPVQYADYTLWQNALLSSEETASGGLDFWRRTLEGAPEVLDLPLDRPRPRTPTHRGDDLRFEVDAELHAKLARVAREHGCTLFMVVQAALAVALSEAGAGEDVPLGTPVAGRTDPALDELVGFFVNTLVLRTDVSGNPSFAELLARVREVDLAAFDHQDTPFDLVVEELAPERSTSHHPLFQVTVALNPAFAGASEFAGTESSEVVSVSTGVAKFDLAVAFTERRGEDGAPAGLSGLVEYAVDLFDEETVRALVAVLVRALEAMADDPSATVDSGVRPSDSERAALTDRSGLIEAVPEPVEEVASGHMTPRREILCGLFAELLGRGSVEPGENFFRSGGNSLLALRLVSRVRSVLKAEVGLRDFFRDPTVAGVDRLVAESGGVPARPGLVPVDRGERSPLSYAQRRLWFLDRLEGASANYNVSVALRLHGAVDVPALRASLLDVVDRHEALRTLFVEHEGEPFQRVLGTGEARERLSFEAYECAETLIASTISEFTAGTFDLARDLPARARLLRVSDEEAVLVVLTHHIATDGWSEGVLLRDLAEAYGARRVGRVPGWEPLPVQYADYTLWQNALLSSEETASGGLDFWRRTLEGAPEVLDLPLDRPRPSVPSHRGESVALDMGVDLRTRLEEIARAHGCTLFMVLQAALAVTLGRSGAGEDVPLGTPVAGRTDPALDELVGFFVNTLVLRTDVSGNPSFAELLARVREVDLAAFDHQDTPFDLVVEELAPERSTSYHPLFQVMLVLQNNTVVRPHLPGLRVTHEPFEGRAAKFDLTFAFGEGPEGLTGVVDYATDLFERRTVEELGERFLRVLAAVAEEPSIGVADIPLLTGDEFHALVTEVNETAAGEPSTLVHSLVERRASEAPDSTALVFGERALSYGELNTAANRLARHLREQGATPGALVGVLMERGVEYAVALLATLKTGSGYVPLDPAFPDTRLASMVSASKTRLILTREGLLHRETGAERALAVDAEAETISGYEGTDLDLPLSPSSTACVMFTSGSSGTPKGVLASHRAIVSTFTGQDYIDLGPDRVWLQSAPVSWDAFVLEFWGALLHGSICVLQPGQVPEPPRMVALAAEHGVDTFFLSTGLFNLVMDEYPELFDRAVQVYVGGEKASVEHMRRFRSTFPDLHFRHVYGPVESMVFTHSHRIDVLTGGSVPIGGPIANRRCYVLDERLNPVPVGVRGELYVAGAGLAHGYVGRPDLTGERFLPDPFGEPGERMYRTGDVVRWAAPGRIEYLGRADDQVKVRGFRVEPGEIQAVVLEMPGVAQAHVTAHRDHTGIMSLVAYVVPVAGTVLAGADVRSAVAAVMPDHMVPAAVMVLDAMPLNGNGKVDRRALPLPDFTSAASVRAPRSPREEILCGLFAEVLGLERVGIDDSFFDLGGHSLLATRLISRVRSILGAEVGLRELFAAPTVAGVAETIETTGDRPARPRAVPRERPERLPLSHAQRRLWFLHQVDGQERAYNVQMVLRLEERPDPDAWSAAFQDVVRRHESMRTVFPTDRGEPYQHVTDGSDTRLRVRECEARRIPDLIREIDAHVFDLESGPLVSADLLLSDEGDAALVVLMHHIIADGWSLEPLTRDLRGAYIARAEGREPAWDPLPVQYADYTLWQYELLGDTDDPDSAHAEQSRYWRRALRGLPEVAEWPLDLPRPSEAGHAGATLVTELDDEVYDGLQRIAREHDCTLFMVVHAALAALFTRMGVGEDIAIGTPVAGRTDPAFDDLVGFFVNTLALRTDTSGNPSFAELLARVREADLAAFDHQDLPFEHVVEAVNPVRGNGHHPLFQAMLSLVTDEIAVGADTVTDGTGRYDRAEVDTAKFDLGFTVADRPADGGRPASVELEFATDLFTERTARRLLDRFVHVLRAFGDDTRRSLDDLDVLLPDERPEAPVDVAAGPAPTFLERFAESVRRSPERTAVIFEDTELTFREVDDRANRLAHTLIGLGAGGERPVPLLMGRSADLFIAMLAVLKCGAPFLPLDPRNPAERLADILKEAGGDLLLTDAAAYSHEVVRGLPDTIGVLIADERAPAPEAPASDPGISLHPDSLAYVIYTSGSTGRPKGVAVSHANLSHLLRAMEESGYHLPERRVSAWTASPAFDASVQQWAPIARGDTILIVDDETRDEPALLLENLLRHRVTYLDLTPSFWELLRDTVLPRPADAPPLRLTLGGEAVPERVWTDLVESSSKARISVANTYGPTETTVNATYTELTGDRPHIGRGLSSTRTYVLDGRLRPVPTGVPGELYVAGDGVTRGYLGRTDLTAARFLPDPFGAPGERMYRTGDLVSWTVDGDLRFHGRADDQVKIRGFRIEPGEIESVLVSHPDVAHATVLVREDRPGDPRLVAYLIAAEHRKIDPEAITAHAARALPEYMLPAATMVLDTLPLTSNGKLDRRSLPAPRYTPTVVGREPRTPGEQAFCALFAEVLGLERVGIDDSFFDLGGHSLLAARLVGRAGAELGIELRVRDVFRSPTVAGLLAEAAERDREEAGGALDVLLPLQARGERSPLFCVHPGMGMSWCYSGLVRFLPEDQPLYGLQTRALTVPGELPGSVGEIAEEYLDRIREIRPHGPYRLLGWSFGGLVAHEMAVRLQEAGEEVSFLGLMDSYPVPAGAGHAALSHAEVLAMMLDVPASEGAVDREIDRAAVVAELRSKDPVLTEFEENDLARLVDAAVNHAAVMDRHTPRVFAGDALFFRATRGRNEYSPQVEYWKGYVDGRIDVHDIDSTHMGMTRPESVERIGRLVSDQLDSTLSNS</sequence>
<evidence type="ECO:0000259" key="5">
    <source>
        <dbReference type="PROSITE" id="PS50075"/>
    </source>
</evidence>
<dbReference type="InterPro" id="IPR020806">
    <property type="entry name" value="PKS_PP-bd"/>
</dbReference>
<evidence type="ECO:0000256" key="1">
    <source>
        <dbReference type="ARBA" id="ARBA00001957"/>
    </source>
</evidence>
<dbReference type="InterPro" id="IPR000873">
    <property type="entry name" value="AMP-dep_synth/lig_dom"/>
</dbReference>
<dbReference type="SMART" id="SM00824">
    <property type="entry name" value="PKS_TE"/>
    <property type="match status" value="1"/>
</dbReference>
<dbReference type="Gene3D" id="3.30.559.10">
    <property type="entry name" value="Chloramphenicol acetyltransferase-like domain"/>
    <property type="match status" value="4"/>
</dbReference>
<keyword evidence="3" id="KW-0596">Phosphopantetheine</keyword>
<comment type="similarity">
    <text evidence="2">Belongs to the ATP-dependent AMP-binding enzyme family.</text>
</comment>
<dbReference type="CDD" id="cd19540">
    <property type="entry name" value="LCL_NRPS-like"/>
    <property type="match status" value="3"/>
</dbReference>
<dbReference type="Pfam" id="PF00668">
    <property type="entry name" value="Condensation"/>
    <property type="match status" value="4"/>
</dbReference>
<dbReference type="RefSeq" id="WP_161110803.1">
    <property type="nucleotide sequence ID" value="NZ_WWHY01000001.1"/>
</dbReference>
<dbReference type="GO" id="GO:0043041">
    <property type="term" value="P:amino acid activation for nonribosomal peptide biosynthetic process"/>
    <property type="evidence" value="ECO:0007669"/>
    <property type="project" value="TreeGrafter"/>
</dbReference>
<dbReference type="GO" id="GO:0008610">
    <property type="term" value="P:lipid biosynthetic process"/>
    <property type="evidence" value="ECO:0007669"/>
    <property type="project" value="UniProtKB-ARBA"/>
</dbReference>
<proteinExistence type="inferred from homology"/>
<dbReference type="GO" id="GO:0005829">
    <property type="term" value="C:cytosol"/>
    <property type="evidence" value="ECO:0007669"/>
    <property type="project" value="TreeGrafter"/>
</dbReference>
<dbReference type="SUPFAM" id="SSF52777">
    <property type="entry name" value="CoA-dependent acyltransferases"/>
    <property type="match status" value="7"/>
</dbReference>
<dbReference type="GO" id="GO:0031177">
    <property type="term" value="F:phosphopantetheine binding"/>
    <property type="evidence" value="ECO:0007669"/>
    <property type="project" value="InterPro"/>
</dbReference>
<comment type="cofactor">
    <cofactor evidence="1">
        <name>pantetheine 4'-phosphate</name>
        <dbReference type="ChEBI" id="CHEBI:47942"/>
    </cofactor>
</comment>
<dbReference type="SUPFAM" id="SSF53474">
    <property type="entry name" value="alpha/beta-Hydrolases"/>
    <property type="match status" value="1"/>
</dbReference>